<dbReference type="InterPro" id="IPR001650">
    <property type="entry name" value="Helicase_C-like"/>
</dbReference>
<dbReference type="PROSITE" id="PS00690">
    <property type="entry name" value="DEAH_ATP_HELICASE"/>
    <property type="match status" value="1"/>
</dbReference>
<dbReference type="SMART" id="SM00490">
    <property type="entry name" value="HELICc"/>
    <property type="match status" value="1"/>
</dbReference>
<dbReference type="WBParaSite" id="GPUH_0001681701-mRNA-1">
    <property type="protein sequence ID" value="GPUH_0001681701-mRNA-1"/>
    <property type="gene ID" value="GPUH_0001681701"/>
</dbReference>
<evidence type="ECO:0000256" key="4">
    <source>
        <dbReference type="ARBA" id="ARBA00022840"/>
    </source>
</evidence>
<evidence type="ECO:0000256" key="2">
    <source>
        <dbReference type="ARBA" id="ARBA00022741"/>
    </source>
</evidence>
<dbReference type="Gene3D" id="3.40.50.300">
    <property type="entry name" value="P-loop containing nucleotide triphosphate hydrolases"/>
    <property type="match status" value="2"/>
</dbReference>
<evidence type="ECO:0000256" key="3">
    <source>
        <dbReference type="ARBA" id="ARBA00022801"/>
    </source>
</evidence>
<dbReference type="PROSITE" id="PS51194">
    <property type="entry name" value="HELICASE_CTER"/>
    <property type="match status" value="1"/>
</dbReference>
<dbReference type="InterPro" id="IPR027417">
    <property type="entry name" value="P-loop_NTPase"/>
</dbReference>
<keyword evidence="3" id="KW-0378">Hydrolase</keyword>
<dbReference type="InterPro" id="IPR002464">
    <property type="entry name" value="DNA/RNA_helicase_DEAH_CS"/>
</dbReference>
<sequence length="418" mass="48274">MADEYVKELRHSACGLSLREHQIDGLKTILHWFQDKHGGIVADEMGLGKTCQAVAAIACLLSRDRAGRHLVICPLSVIEHWQNELQRFGIGKIHLVKYIGNADQREAIREMLRTDKKWNVMLTTYEMLIREEQYFKRIWSTVFVDEAHRLKSNKSILHKIIHKMHVEFTVLLTGTPVQNNLNELYSLLSVIDSKIFPLEGEDQFIAKYRNTADRKVTDELQQLLSKYMFRRTKEMLSIGIPDSSELIIYHRITEIQKNLYLATLTKNYEFFESMDVRKTQTSGSKMSLLNILMQLRKCVAHPYLFDGVEPEPFEEGNHLFEVSGKFFLLDRLLAFLHQKGHRYSYQRLDGSVRAEERFAAINRFQGDPETFCFLLSTRAGGLGLNLTGADTVIFLDSDFNPQNDIQAAARCHRIGQTK</sequence>
<dbReference type="EMBL" id="UYRT01084248">
    <property type="protein sequence ID" value="VDN28567.1"/>
    <property type="molecule type" value="Genomic_DNA"/>
</dbReference>
<keyword evidence="2" id="KW-0547">Nucleotide-binding</keyword>
<dbReference type="GO" id="GO:0005634">
    <property type="term" value="C:nucleus"/>
    <property type="evidence" value="ECO:0007669"/>
    <property type="project" value="UniProtKB-SubCell"/>
</dbReference>
<keyword evidence="8" id="KW-1185">Reference proteome</keyword>
<dbReference type="Pfam" id="PF00176">
    <property type="entry name" value="SNF2-rel_dom"/>
    <property type="match status" value="1"/>
</dbReference>
<accession>A0A183E754</accession>
<dbReference type="Gene3D" id="3.40.50.10810">
    <property type="entry name" value="Tandem AAA-ATPase domain"/>
    <property type="match status" value="1"/>
</dbReference>
<evidence type="ECO:0000313" key="8">
    <source>
        <dbReference type="Proteomes" id="UP000271098"/>
    </source>
</evidence>
<evidence type="ECO:0000313" key="9">
    <source>
        <dbReference type="WBParaSite" id="GPUH_0001681701-mRNA-1"/>
    </source>
</evidence>
<name>A0A183E754_9BILA</name>
<dbReference type="Pfam" id="PF00271">
    <property type="entry name" value="Helicase_C"/>
    <property type="match status" value="1"/>
</dbReference>
<dbReference type="InterPro" id="IPR000330">
    <property type="entry name" value="SNF2_N"/>
</dbReference>
<feature type="domain" description="Helicase C-terminal" evidence="6">
    <location>
        <begin position="307"/>
        <end position="418"/>
    </location>
</feature>
<dbReference type="InterPro" id="IPR049730">
    <property type="entry name" value="SNF2/RAD54-like_C"/>
</dbReference>
<dbReference type="CDD" id="cd18793">
    <property type="entry name" value="SF2_C_SNF"/>
    <property type="match status" value="1"/>
</dbReference>
<dbReference type="GO" id="GO:0005524">
    <property type="term" value="F:ATP binding"/>
    <property type="evidence" value="ECO:0007669"/>
    <property type="project" value="UniProtKB-KW"/>
</dbReference>
<protein>
    <submittedName>
        <fullName evidence="9">Helicase ATP-binding domain-containing protein</fullName>
    </submittedName>
</protein>
<dbReference type="InterPro" id="IPR038718">
    <property type="entry name" value="SNF2-like_sf"/>
</dbReference>
<dbReference type="InterPro" id="IPR014001">
    <property type="entry name" value="Helicase_ATP-bd"/>
</dbReference>
<dbReference type="AlphaFoldDB" id="A0A183E754"/>
<reference evidence="7 8" key="2">
    <citation type="submission" date="2018-11" db="EMBL/GenBank/DDBJ databases">
        <authorList>
            <consortium name="Pathogen Informatics"/>
        </authorList>
    </citation>
    <scope>NUCLEOTIDE SEQUENCE [LARGE SCALE GENOMIC DNA]</scope>
</reference>
<reference evidence="9" key="1">
    <citation type="submission" date="2016-06" db="UniProtKB">
        <authorList>
            <consortium name="WormBaseParasite"/>
        </authorList>
    </citation>
    <scope>IDENTIFICATION</scope>
</reference>
<dbReference type="GO" id="GO:0006338">
    <property type="term" value="P:chromatin remodeling"/>
    <property type="evidence" value="ECO:0007669"/>
    <property type="project" value="InterPro"/>
</dbReference>
<dbReference type="PANTHER" id="PTHR47157:SF1">
    <property type="entry name" value="CHROMODOMAIN-HELICASE-DNA-BINDING PROTEIN 1-LIKE"/>
    <property type="match status" value="1"/>
</dbReference>
<dbReference type="PANTHER" id="PTHR47157">
    <property type="entry name" value="CHROMODOMAIN-HELICASE-DNA-BINDING PROTEIN 1-LIKE"/>
    <property type="match status" value="1"/>
</dbReference>
<dbReference type="PROSITE" id="PS51192">
    <property type="entry name" value="HELICASE_ATP_BIND_1"/>
    <property type="match status" value="1"/>
</dbReference>
<dbReference type="SUPFAM" id="SSF52540">
    <property type="entry name" value="P-loop containing nucleoside triphosphate hydrolases"/>
    <property type="match status" value="2"/>
</dbReference>
<dbReference type="SMART" id="SM00487">
    <property type="entry name" value="DEXDc"/>
    <property type="match status" value="1"/>
</dbReference>
<organism evidence="9">
    <name type="scientific">Gongylonema pulchrum</name>
    <dbReference type="NCBI Taxonomy" id="637853"/>
    <lineage>
        <taxon>Eukaryota</taxon>
        <taxon>Metazoa</taxon>
        <taxon>Ecdysozoa</taxon>
        <taxon>Nematoda</taxon>
        <taxon>Chromadorea</taxon>
        <taxon>Rhabditida</taxon>
        <taxon>Spirurina</taxon>
        <taxon>Spiruromorpha</taxon>
        <taxon>Spiruroidea</taxon>
        <taxon>Gongylonematidae</taxon>
        <taxon>Gongylonema</taxon>
    </lineage>
</organism>
<evidence type="ECO:0000256" key="1">
    <source>
        <dbReference type="ARBA" id="ARBA00004123"/>
    </source>
</evidence>
<evidence type="ECO:0000259" key="5">
    <source>
        <dbReference type="PROSITE" id="PS51192"/>
    </source>
</evidence>
<dbReference type="InterPro" id="IPR031053">
    <property type="entry name" value="ALC1"/>
</dbReference>
<dbReference type="GO" id="GO:0006281">
    <property type="term" value="P:DNA repair"/>
    <property type="evidence" value="ECO:0007669"/>
    <property type="project" value="InterPro"/>
</dbReference>
<keyword evidence="4" id="KW-0067">ATP-binding</keyword>
<gene>
    <name evidence="7" type="ORF">GPUH_LOCUS16796</name>
</gene>
<feature type="domain" description="Helicase ATP-binding" evidence="5">
    <location>
        <begin position="30"/>
        <end position="194"/>
    </location>
</feature>
<dbReference type="GO" id="GO:0016787">
    <property type="term" value="F:hydrolase activity"/>
    <property type="evidence" value="ECO:0007669"/>
    <property type="project" value="UniProtKB-KW"/>
</dbReference>
<dbReference type="OrthoDB" id="5857104at2759"/>
<comment type="subcellular location">
    <subcellularLocation>
        <location evidence="1">Nucleus</location>
    </subcellularLocation>
</comment>
<dbReference type="GO" id="GO:0003678">
    <property type="term" value="F:DNA helicase activity"/>
    <property type="evidence" value="ECO:0007669"/>
    <property type="project" value="InterPro"/>
</dbReference>
<proteinExistence type="predicted"/>
<dbReference type="Proteomes" id="UP000271098">
    <property type="component" value="Unassembled WGS sequence"/>
</dbReference>
<evidence type="ECO:0000313" key="7">
    <source>
        <dbReference type="EMBL" id="VDN28567.1"/>
    </source>
</evidence>
<evidence type="ECO:0000259" key="6">
    <source>
        <dbReference type="PROSITE" id="PS51194"/>
    </source>
</evidence>